<feature type="domain" description="Thioesterase" evidence="3">
    <location>
        <begin position="58"/>
        <end position="130"/>
    </location>
</feature>
<dbReference type="PANTHER" id="PTHR21660:SF1">
    <property type="entry name" value="ACYL-COENZYME A THIOESTERASE 13"/>
    <property type="match status" value="1"/>
</dbReference>
<gene>
    <name evidence="4" type="ORF">IFR04_011389</name>
</gene>
<dbReference type="InterPro" id="IPR039298">
    <property type="entry name" value="ACOT13"/>
</dbReference>
<comment type="similarity">
    <text evidence="1">Belongs to the thioesterase PaaI family.</text>
</comment>
<comment type="caution">
    <text evidence="4">The sequence shown here is derived from an EMBL/GenBank/DDBJ whole genome shotgun (WGS) entry which is preliminary data.</text>
</comment>
<dbReference type="Gene3D" id="3.10.129.10">
    <property type="entry name" value="Hotdog Thioesterase"/>
    <property type="match status" value="1"/>
</dbReference>
<name>A0A8H7T9J7_9HELO</name>
<evidence type="ECO:0000256" key="1">
    <source>
        <dbReference type="ARBA" id="ARBA00008324"/>
    </source>
</evidence>
<evidence type="ECO:0000313" key="5">
    <source>
        <dbReference type="Proteomes" id="UP000664132"/>
    </source>
</evidence>
<dbReference type="PANTHER" id="PTHR21660">
    <property type="entry name" value="THIOESTERASE SUPERFAMILY MEMBER-RELATED"/>
    <property type="match status" value="1"/>
</dbReference>
<evidence type="ECO:0000313" key="4">
    <source>
        <dbReference type="EMBL" id="KAG4415456.1"/>
    </source>
</evidence>
<organism evidence="4 5">
    <name type="scientific">Cadophora malorum</name>
    <dbReference type="NCBI Taxonomy" id="108018"/>
    <lineage>
        <taxon>Eukaryota</taxon>
        <taxon>Fungi</taxon>
        <taxon>Dikarya</taxon>
        <taxon>Ascomycota</taxon>
        <taxon>Pezizomycotina</taxon>
        <taxon>Leotiomycetes</taxon>
        <taxon>Helotiales</taxon>
        <taxon>Ploettnerulaceae</taxon>
        <taxon>Cadophora</taxon>
    </lineage>
</organism>
<accession>A0A8H7T9J7</accession>
<dbReference type="Pfam" id="PF03061">
    <property type="entry name" value="4HBT"/>
    <property type="match status" value="1"/>
</dbReference>
<sequence>MPPSSADLAWTQALTQSAVSVPIHTVLGLKLISQTLLPNSTALHIFKSEHIHLTPSQTLHGGIASLMIDAAGYGALIPMLSEGQTAVTIASSFQILDAVPGLGKVYEVEGRVVRRGKRTAFCEGEVRCDGKVIAKGSLTKVIKGGKESKL</sequence>
<dbReference type="CDD" id="cd03443">
    <property type="entry name" value="PaaI_thioesterase"/>
    <property type="match status" value="1"/>
</dbReference>
<dbReference type="OrthoDB" id="46529at2759"/>
<dbReference type="Proteomes" id="UP000664132">
    <property type="component" value="Unassembled WGS sequence"/>
</dbReference>
<dbReference type="InterPro" id="IPR029069">
    <property type="entry name" value="HotDog_dom_sf"/>
</dbReference>
<dbReference type="EMBL" id="JAFJYH010000221">
    <property type="protein sequence ID" value="KAG4415456.1"/>
    <property type="molecule type" value="Genomic_DNA"/>
</dbReference>
<dbReference type="InterPro" id="IPR006683">
    <property type="entry name" value="Thioestr_dom"/>
</dbReference>
<keyword evidence="2" id="KW-0378">Hydrolase</keyword>
<proteinExistence type="inferred from homology"/>
<keyword evidence="5" id="KW-1185">Reference proteome</keyword>
<evidence type="ECO:0000256" key="2">
    <source>
        <dbReference type="ARBA" id="ARBA00022801"/>
    </source>
</evidence>
<dbReference type="GO" id="GO:0047617">
    <property type="term" value="F:fatty acyl-CoA hydrolase activity"/>
    <property type="evidence" value="ECO:0007669"/>
    <property type="project" value="InterPro"/>
</dbReference>
<protein>
    <recommendedName>
        <fullName evidence="3">Thioesterase domain-containing protein</fullName>
    </recommendedName>
</protein>
<dbReference type="SUPFAM" id="SSF54637">
    <property type="entry name" value="Thioesterase/thiol ester dehydrase-isomerase"/>
    <property type="match status" value="1"/>
</dbReference>
<dbReference type="AlphaFoldDB" id="A0A8H7T9J7"/>
<evidence type="ECO:0000259" key="3">
    <source>
        <dbReference type="Pfam" id="PF03061"/>
    </source>
</evidence>
<reference evidence="4" key="1">
    <citation type="submission" date="2021-02" db="EMBL/GenBank/DDBJ databases">
        <title>Genome sequence Cadophora malorum strain M34.</title>
        <authorList>
            <person name="Stefanovic E."/>
            <person name="Vu D."/>
            <person name="Scully C."/>
            <person name="Dijksterhuis J."/>
            <person name="Roader J."/>
            <person name="Houbraken J."/>
        </authorList>
    </citation>
    <scope>NUCLEOTIDE SEQUENCE</scope>
    <source>
        <strain evidence="4">M34</strain>
    </source>
</reference>